<evidence type="ECO:0000259" key="1">
    <source>
        <dbReference type="Pfam" id="PF00856"/>
    </source>
</evidence>
<organism evidence="2 3">
    <name type="scientific">Mytilus galloprovincialis</name>
    <name type="common">Mediterranean mussel</name>
    <dbReference type="NCBI Taxonomy" id="29158"/>
    <lineage>
        <taxon>Eukaryota</taxon>
        <taxon>Metazoa</taxon>
        <taxon>Spiralia</taxon>
        <taxon>Lophotrochozoa</taxon>
        <taxon>Mollusca</taxon>
        <taxon>Bivalvia</taxon>
        <taxon>Autobranchia</taxon>
        <taxon>Pteriomorphia</taxon>
        <taxon>Mytilida</taxon>
        <taxon>Mytiloidea</taxon>
        <taxon>Mytilidae</taxon>
        <taxon>Mytilinae</taxon>
        <taxon>Mytilus</taxon>
    </lineage>
</organism>
<proteinExistence type="predicted"/>
<dbReference type="OrthoDB" id="6141102at2759"/>
<keyword evidence="3" id="KW-1185">Reference proteome</keyword>
<gene>
    <name evidence="2" type="ORF">MGAL_10B055172</name>
</gene>
<dbReference type="Pfam" id="PF00856">
    <property type="entry name" value="SET"/>
    <property type="match status" value="1"/>
</dbReference>
<name>A0A8B6C2S5_MYTGA</name>
<reference evidence="2" key="1">
    <citation type="submission" date="2018-11" db="EMBL/GenBank/DDBJ databases">
        <authorList>
            <person name="Alioto T."/>
            <person name="Alioto T."/>
        </authorList>
    </citation>
    <scope>NUCLEOTIDE SEQUENCE</scope>
</reference>
<accession>A0A8B6C2S5</accession>
<comment type="caution">
    <text evidence="2">The sequence shown here is derived from an EMBL/GenBank/DDBJ whole genome shotgun (WGS) entry which is preliminary data.</text>
</comment>
<dbReference type="AlphaFoldDB" id="A0A8B6C2S5"/>
<dbReference type="InterPro" id="IPR001214">
    <property type="entry name" value="SET_dom"/>
</dbReference>
<sequence>MADYNSHLRVLSFNLKEKQIEILDNLQKGKKEMEFYPLKRRSLLGWAEFWWFGVIANSDFKKGDFLLEYVGERINGDEAKIREEEGDCYIFGYKYNDKFQW</sequence>
<dbReference type="Proteomes" id="UP000596742">
    <property type="component" value="Unassembled WGS sequence"/>
</dbReference>
<evidence type="ECO:0000313" key="2">
    <source>
        <dbReference type="EMBL" id="VDH99294.1"/>
    </source>
</evidence>
<dbReference type="EMBL" id="UYJE01001124">
    <property type="protein sequence ID" value="VDH99294.1"/>
    <property type="molecule type" value="Genomic_DNA"/>
</dbReference>
<dbReference type="Gene3D" id="2.170.270.10">
    <property type="entry name" value="SET domain"/>
    <property type="match status" value="1"/>
</dbReference>
<protein>
    <recommendedName>
        <fullName evidence="1">SET domain-containing protein</fullName>
    </recommendedName>
</protein>
<feature type="domain" description="SET" evidence="1">
    <location>
        <begin position="52"/>
        <end position="93"/>
    </location>
</feature>
<dbReference type="InterPro" id="IPR046341">
    <property type="entry name" value="SET_dom_sf"/>
</dbReference>
<evidence type="ECO:0000313" key="3">
    <source>
        <dbReference type="Proteomes" id="UP000596742"/>
    </source>
</evidence>
<dbReference type="SUPFAM" id="SSF82199">
    <property type="entry name" value="SET domain"/>
    <property type="match status" value="1"/>
</dbReference>